<dbReference type="EMBL" id="MKIM01000024">
    <property type="protein sequence ID" value="OLP45553.1"/>
    <property type="molecule type" value="Genomic_DNA"/>
</dbReference>
<gene>
    <name evidence="1" type="ORF">BJF95_10255</name>
</gene>
<reference evidence="1 2" key="1">
    <citation type="submission" date="2016-09" db="EMBL/GenBank/DDBJ databases">
        <title>Rhizobium oryziradicis sp. nov., isolated from the root of rice.</title>
        <authorList>
            <person name="Zhao J."/>
            <person name="Zhang X."/>
        </authorList>
    </citation>
    <scope>NUCLEOTIDE SEQUENCE [LARGE SCALE GENOMIC DNA]</scope>
    <source>
        <strain evidence="1 2">N19</strain>
    </source>
</reference>
<accession>A0A1Q8ZU26</accession>
<keyword evidence="2" id="KW-1185">Reference proteome</keyword>
<name>A0A1Q8ZU26_9HYPH</name>
<comment type="caution">
    <text evidence="1">The sequence shown here is derived from an EMBL/GenBank/DDBJ whole genome shotgun (WGS) entry which is preliminary data.</text>
</comment>
<dbReference type="AlphaFoldDB" id="A0A1Q8ZU26"/>
<dbReference type="STRING" id="1867956.BJF95_10255"/>
<protein>
    <submittedName>
        <fullName evidence="1">Uncharacterized protein</fullName>
    </submittedName>
</protein>
<proteinExistence type="predicted"/>
<sequence length="59" mass="6310">MSIAIRCCSAEDLFKALVNNLEFRWKTMTAVPLPHPVSSNAGALHPFGEAQAGQKAGKV</sequence>
<evidence type="ECO:0000313" key="1">
    <source>
        <dbReference type="EMBL" id="OLP45553.1"/>
    </source>
</evidence>
<evidence type="ECO:0000313" key="2">
    <source>
        <dbReference type="Proteomes" id="UP000186894"/>
    </source>
</evidence>
<dbReference type="Proteomes" id="UP000186894">
    <property type="component" value="Unassembled WGS sequence"/>
</dbReference>
<organism evidence="1 2">
    <name type="scientific">Rhizobium oryziradicis</name>
    <dbReference type="NCBI Taxonomy" id="1867956"/>
    <lineage>
        <taxon>Bacteria</taxon>
        <taxon>Pseudomonadati</taxon>
        <taxon>Pseudomonadota</taxon>
        <taxon>Alphaproteobacteria</taxon>
        <taxon>Hyphomicrobiales</taxon>
        <taxon>Rhizobiaceae</taxon>
        <taxon>Rhizobium/Agrobacterium group</taxon>
        <taxon>Rhizobium</taxon>
    </lineage>
</organism>